<dbReference type="PROSITE" id="PS50850">
    <property type="entry name" value="MFS"/>
    <property type="match status" value="1"/>
</dbReference>
<evidence type="ECO:0000256" key="4">
    <source>
        <dbReference type="ARBA" id="ARBA00023136"/>
    </source>
</evidence>
<feature type="transmembrane region" description="Helical" evidence="5">
    <location>
        <begin position="279"/>
        <end position="297"/>
    </location>
</feature>
<dbReference type="Pfam" id="PF07690">
    <property type="entry name" value="MFS_1"/>
    <property type="match status" value="1"/>
</dbReference>
<evidence type="ECO:0000256" key="2">
    <source>
        <dbReference type="ARBA" id="ARBA00022692"/>
    </source>
</evidence>
<dbReference type="GO" id="GO:0016020">
    <property type="term" value="C:membrane"/>
    <property type="evidence" value="ECO:0007669"/>
    <property type="project" value="UniProtKB-SubCell"/>
</dbReference>
<organism evidence="7 8">
    <name type="scientific">Lingula anatina</name>
    <name type="common">Brachiopod</name>
    <name type="synonym">Lingula unguis</name>
    <dbReference type="NCBI Taxonomy" id="7574"/>
    <lineage>
        <taxon>Eukaryota</taxon>
        <taxon>Metazoa</taxon>
        <taxon>Spiralia</taxon>
        <taxon>Lophotrochozoa</taxon>
        <taxon>Brachiopoda</taxon>
        <taxon>Linguliformea</taxon>
        <taxon>Lingulata</taxon>
        <taxon>Lingulida</taxon>
        <taxon>Linguloidea</taxon>
        <taxon>Lingulidae</taxon>
        <taxon>Lingula</taxon>
    </lineage>
</organism>
<feature type="transmembrane region" description="Helical" evidence="5">
    <location>
        <begin position="191"/>
        <end position="208"/>
    </location>
</feature>
<keyword evidence="2 5" id="KW-0812">Transmembrane</keyword>
<dbReference type="GO" id="GO:0022857">
    <property type="term" value="F:transmembrane transporter activity"/>
    <property type="evidence" value="ECO:0007669"/>
    <property type="project" value="InterPro"/>
</dbReference>
<protein>
    <submittedName>
        <fullName evidence="8">Sugar phosphate exchanger 3 isoform X2</fullName>
    </submittedName>
</protein>
<evidence type="ECO:0000313" key="8">
    <source>
        <dbReference type="RefSeq" id="XP_013395115.1"/>
    </source>
</evidence>
<feature type="transmembrane region" description="Helical" evidence="5">
    <location>
        <begin position="217"/>
        <end position="236"/>
    </location>
</feature>
<dbReference type="AlphaFoldDB" id="A0A1S3IA27"/>
<proteinExistence type="predicted"/>
<dbReference type="SUPFAM" id="SSF103473">
    <property type="entry name" value="MFS general substrate transporter"/>
    <property type="match status" value="1"/>
</dbReference>
<keyword evidence="7" id="KW-1185">Reference proteome</keyword>
<dbReference type="PANTHER" id="PTHR43184">
    <property type="entry name" value="MAJOR FACILITATOR SUPERFAMILY TRANSPORTER 16, ISOFORM B"/>
    <property type="match status" value="1"/>
</dbReference>
<evidence type="ECO:0000256" key="1">
    <source>
        <dbReference type="ARBA" id="ARBA00004141"/>
    </source>
</evidence>
<feature type="transmembrane region" description="Helical" evidence="5">
    <location>
        <begin position="242"/>
        <end position="267"/>
    </location>
</feature>
<dbReference type="OrthoDB" id="3639251at2759"/>
<dbReference type="GeneID" id="106162379"/>
<dbReference type="PANTHER" id="PTHR43184:SF30">
    <property type="entry name" value="MFS DOMAIN-CONTAINING PROTEIN"/>
    <property type="match status" value="1"/>
</dbReference>
<dbReference type="Gene3D" id="1.20.1250.20">
    <property type="entry name" value="MFS general substrate transporter like domains"/>
    <property type="match status" value="1"/>
</dbReference>
<evidence type="ECO:0000313" key="7">
    <source>
        <dbReference type="Proteomes" id="UP000085678"/>
    </source>
</evidence>
<keyword evidence="3 5" id="KW-1133">Transmembrane helix</keyword>
<dbReference type="InterPro" id="IPR011701">
    <property type="entry name" value="MFS"/>
</dbReference>
<name>A0A1S3IA27_LINAN</name>
<dbReference type="Proteomes" id="UP000085678">
    <property type="component" value="Unplaced"/>
</dbReference>
<feature type="domain" description="Major facilitator superfamily (MFS) profile" evidence="6">
    <location>
        <begin position="149"/>
        <end position="355"/>
    </location>
</feature>
<feature type="transmembrane region" description="Helical" evidence="5">
    <location>
        <begin position="149"/>
        <end position="171"/>
    </location>
</feature>
<evidence type="ECO:0000256" key="5">
    <source>
        <dbReference type="SAM" id="Phobius"/>
    </source>
</evidence>
<dbReference type="RefSeq" id="XP_013395115.1">
    <property type="nucleotide sequence ID" value="XM_013539661.1"/>
</dbReference>
<reference evidence="8" key="1">
    <citation type="journal article" date="2015" name="Nat. Commun.">
        <title>The Lingula genome provides insights into brachiopod evolution and the origin of phosphate biomineralization.</title>
        <authorList>
            <person name="Luo Y.J."/>
            <person name="Takeuchi T."/>
            <person name="Koyanagi R."/>
            <person name="Yamada L."/>
            <person name="Kanda M."/>
            <person name="Khalturina M."/>
            <person name="Fujie M."/>
            <person name="Yamasaki S.I."/>
            <person name="Endo K."/>
            <person name="Satoh N."/>
        </authorList>
    </citation>
    <scope>NUCLEOTIDE SEQUENCE</scope>
</reference>
<dbReference type="InterPro" id="IPR020846">
    <property type="entry name" value="MFS_dom"/>
</dbReference>
<feature type="transmembrane region" description="Helical" evidence="5">
    <location>
        <begin position="309"/>
        <end position="334"/>
    </location>
</feature>
<sequence length="355" mass="39397">MDGYCTSLAICSNADVFRITWGSFWCKKDFCFIAYSFRIVYDLSGAVEFIPHIYSSFIHKWNSTVSVLAIMFQDHRSLVLRQYQKHCVWDIWNISLCWRNRWDFFGSISPISVFLEVCVFLAICYIAASSTRMKNGTNPTFLQLWQIPMVPEISVGMFCLKLVRYCMYMWLPMYLLQHLSYAKTMAGMFSTMFEIGGVAGSAFIGFILDRCFQGRSLLGTALSMLLSTAALLMFAGTSSWGYLFNSLFMVLAGAFNCGPDSILGGAIGAELGEMDGRNAAAAVTGIINGFGSVGAFIEGPLIGLVSGYYGWSGMFYLMVLLSLCGTLSVFRAAIVYSRQKSGARLESDLKLISVV</sequence>
<reference evidence="8" key="2">
    <citation type="submission" date="2025-08" db="UniProtKB">
        <authorList>
            <consortium name="RefSeq"/>
        </authorList>
    </citation>
    <scope>IDENTIFICATION</scope>
</reference>
<comment type="subcellular location">
    <subcellularLocation>
        <location evidence="1">Membrane</location>
        <topology evidence="1">Multi-pass membrane protein</topology>
    </subcellularLocation>
</comment>
<keyword evidence="4 5" id="KW-0472">Membrane</keyword>
<dbReference type="InterPro" id="IPR036259">
    <property type="entry name" value="MFS_trans_sf"/>
</dbReference>
<feature type="transmembrane region" description="Helical" evidence="5">
    <location>
        <begin position="108"/>
        <end position="128"/>
    </location>
</feature>
<accession>A0A1S3IA27</accession>
<evidence type="ECO:0000259" key="6">
    <source>
        <dbReference type="PROSITE" id="PS50850"/>
    </source>
</evidence>
<gene>
    <name evidence="8" type="primary">LOC106162379</name>
</gene>
<evidence type="ECO:0000256" key="3">
    <source>
        <dbReference type="ARBA" id="ARBA00022989"/>
    </source>
</evidence>